<accession>E6PRU4</accession>
<dbReference type="InterPro" id="IPR011250">
    <property type="entry name" value="OMP/PagP_B-barrel"/>
</dbReference>
<evidence type="ECO:0000256" key="1">
    <source>
        <dbReference type="ARBA" id="ARBA00004442"/>
    </source>
</evidence>
<name>E6PRU4_9ZZZZ</name>
<reference evidence="7" key="1">
    <citation type="submission" date="2009-10" db="EMBL/GenBank/DDBJ databases">
        <title>Diversity of trophic interactions inside an arsenic-rich microbial ecosystem.</title>
        <authorList>
            <person name="Bertin P.N."/>
            <person name="Heinrich-Salmeron A."/>
            <person name="Pelletier E."/>
            <person name="Goulhen-Chollet F."/>
            <person name="Arsene-Ploetze F."/>
            <person name="Gallien S."/>
            <person name="Calteau A."/>
            <person name="Vallenet D."/>
            <person name="Casiot C."/>
            <person name="Chane-Woon-Ming B."/>
            <person name="Giloteaux L."/>
            <person name="Barakat M."/>
            <person name="Bonnefoy V."/>
            <person name="Bruneel O."/>
            <person name="Chandler M."/>
            <person name="Cleiss J."/>
            <person name="Duran R."/>
            <person name="Elbaz-Poulichet F."/>
            <person name="Fonknechten N."/>
            <person name="Lauga B."/>
            <person name="Mornico D."/>
            <person name="Ortet P."/>
            <person name="Schaeffer C."/>
            <person name="Siguier P."/>
            <person name="Alexander Thil Smith A."/>
            <person name="Van Dorsselaer A."/>
            <person name="Weissenbach J."/>
            <person name="Medigue C."/>
            <person name="Le Paslier D."/>
        </authorList>
    </citation>
    <scope>NUCLEOTIDE SEQUENCE</scope>
</reference>
<dbReference type="NCBIfam" id="NF008271">
    <property type="entry name" value="PRK11045.1"/>
    <property type="match status" value="1"/>
</dbReference>
<keyword evidence="4" id="KW-0472">Membrane</keyword>
<evidence type="ECO:0000313" key="7">
    <source>
        <dbReference type="EMBL" id="CBH97650.1"/>
    </source>
</evidence>
<comment type="caution">
    <text evidence="7">The sequence shown here is derived from an EMBL/GenBank/DDBJ whole genome shotgun (WGS) entry which is preliminary data.</text>
</comment>
<keyword evidence="5" id="KW-0998">Cell outer membrane</keyword>
<dbReference type="GO" id="GO:0009279">
    <property type="term" value="C:cell outer membrane"/>
    <property type="evidence" value="ECO:0007669"/>
    <property type="project" value="UniProtKB-SubCell"/>
</dbReference>
<protein>
    <submittedName>
        <fullName evidence="7">Putative Antimicrobial peptide resistance and lipid A acylation PagP</fullName>
    </submittedName>
</protein>
<dbReference type="GO" id="GO:0016746">
    <property type="term" value="F:acyltransferase activity"/>
    <property type="evidence" value="ECO:0007669"/>
    <property type="project" value="UniProtKB-KW"/>
</dbReference>
<dbReference type="Gene3D" id="2.40.160.20">
    <property type="match status" value="1"/>
</dbReference>
<evidence type="ECO:0000256" key="4">
    <source>
        <dbReference type="ARBA" id="ARBA00023136"/>
    </source>
</evidence>
<sequence length="199" mass="22091">MRNIAETFNVYGAPMRQVFLASLLGILILLPPTSQAGVMRWADRATQNLTNIYDNGTPDLFVTGYTWHDPATYTAAKRAQLNSHAWGLGWGKHIIDANGNDEMVYAMMFSDSHRNAEPVVGYAKQWLWDPVGALHFGAGYTAGITSRADIFKNIPFPIALPLVSVGYGRFTLYGTFLPKVTSTLNNGNVAFFFARYAFR</sequence>
<dbReference type="InterPro" id="IPR009746">
    <property type="entry name" value="LipidA_acyl_PagP"/>
</dbReference>
<keyword evidence="6" id="KW-0012">Acyltransferase</keyword>
<evidence type="ECO:0000256" key="2">
    <source>
        <dbReference type="ARBA" id="ARBA00022679"/>
    </source>
</evidence>
<evidence type="ECO:0000256" key="3">
    <source>
        <dbReference type="ARBA" id="ARBA00022729"/>
    </source>
</evidence>
<gene>
    <name evidence="7" type="ORF">CARN2_3124</name>
</gene>
<evidence type="ECO:0000256" key="6">
    <source>
        <dbReference type="ARBA" id="ARBA00023315"/>
    </source>
</evidence>
<evidence type="ECO:0000256" key="5">
    <source>
        <dbReference type="ARBA" id="ARBA00023237"/>
    </source>
</evidence>
<dbReference type="Pfam" id="PF07017">
    <property type="entry name" value="PagP"/>
    <property type="match status" value="1"/>
</dbReference>
<proteinExistence type="predicted"/>
<keyword evidence="2" id="KW-0808">Transferase</keyword>
<organism evidence="7">
    <name type="scientific">mine drainage metagenome</name>
    <dbReference type="NCBI Taxonomy" id="410659"/>
    <lineage>
        <taxon>unclassified sequences</taxon>
        <taxon>metagenomes</taxon>
        <taxon>ecological metagenomes</taxon>
    </lineage>
</organism>
<keyword evidence="3" id="KW-0732">Signal</keyword>
<dbReference type="AlphaFoldDB" id="E6PRU4"/>
<dbReference type="SUPFAM" id="SSF56925">
    <property type="entry name" value="OMPA-like"/>
    <property type="match status" value="1"/>
</dbReference>
<dbReference type="EMBL" id="CABM01000045">
    <property type="protein sequence ID" value="CBH97650.1"/>
    <property type="molecule type" value="Genomic_DNA"/>
</dbReference>
<comment type="subcellular location">
    <subcellularLocation>
        <location evidence="1">Cell outer membrane</location>
    </subcellularLocation>
</comment>